<sequence length="575" mass="62604">MDEATAASNQTTITPGRDLSPLARGLILARIIDEQTLRVILSEQSRSQRALIPYLLEKGVVNEVTLGQFLASRLGLDFVDLSGVTVDDSVVSLIPIQMCKKYAVLPFARQGERILLAMADPTNVVALDDVRAITKTDVRVVVAPWSQLVALVERQQHLSEEALETTALAASEEAGGANPLDSDVTEIVDDAPIIRLVNMTISQAALDRASDIHIEPQQNDIRIRFRIDGVLHEVTRVPKALQSGIVTRLKLMAGLNIAERRVPQDGRITLRIDGKEVDLRVATLPTVEGEKVVIRILDKTRAQFSLGELGFTAESLSRFERSFKKPWGTILVTGPTGSGKSTTLYATINILNETQRNIITVEDPVEYRLPGINQVQVHNKAGLSFANALRSILRSDPDVILVGEIRDRETASIAVEAALTGHLVLSSLHTNDAASTPSRLSEMGVEPFLIASALDCVVAQRLARRLCDNCKVPLKPSESDLAGVGWNFDEMAVPEVIYRAKGCRQCSNTGFRGRIAIHEVMTVEEDLERAIAEGAQTDAVRHLALKAGMIDMKSVGLLHVASGTTSLEEILRVVA</sequence>
<comment type="similarity">
    <text evidence="1">Belongs to the GSP E family.</text>
</comment>
<dbReference type="Gene3D" id="3.30.450.90">
    <property type="match status" value="1"/>
</dbReference>
<feature type="domain" description="Bacterial type II secretion system protein E" evidence="4">
    <location>
        <begin position="393"/>
        <end position="407"/>
    </location>
</feature>
<evidence type="ECO:0000313" key="5">
    <source>
        <dbReference type="EMBL" id="SHE31487.1"/>
    </source>
</evidence>
<dbReference type="OrthoDB" id="9805147at2"/>
<dbReference type="Pfam" id="PF05157">
    <property type="entry name" value="MshEN"/>
    <property type="match status" value="1"/>
</dbReference>
<dbReference type="FunFam" id="3.30.300.160:FF:000002">
    <property type="entry name" value="Type II secretion system protein E"/>
    <property type="match status" value="1"/>
</dbReference>
<dbReference type="SUPFAM" id="SSF52540">
    <property type="entry name" value="P-loop containing nucleoside triphosphate hydrolases"/>
    <property type="match status" value="1"/>
</dbReference>
<dbReference type="InterPro" id="IPR003593">
    <property type="entry name" value="AAA+_ATPase"/>
</dbReference>
<proteinExistence type="inferred from homology"/>
<dbReference type="GO" id="GO:0016887">
    <property type="term" value="F:ATP hydrolysis activity"/>
    <property type="evidence" value="ECO:0007669"/>
    <property type="project" value="TreeGrafter"/>
</dbReference>
<name>A0A1M4SHL4_9ACTN</name>
<gene>
    <name evidence="5" type="ORF">SAMN02745225_00278</name>
</gene>
<dbReference type="RefSeq" id="WP_143146320.1">
    <property type="nucleotide sequence ID" value="NZ_FQUL01000002.1"/>
</dbReference>
<dbReference type="STRING" id="1121881.SAMN02745225_00278"/>
<dbReference type="InterPro" id="IPR007831">
    <property type="entry name" value="T2SS_GspE_N"/>
</dbReference>
<evidence type="ECO:0000313" key="6">
    <source>
        <dbReference type="Proteomes" id="UP000184295"/>
    </source>
</evidence>
<organism evidence="5 6">
    <name type="scientific">Ferrithrix thermotolerans DSM 19514</name>
    <dbReference type="NCBI Taxonomy" id="1121881"/>
    <lineage>
        <taxon>Bacteria</taxon>
        <taxon>Bacillati</taxon>
        <taxon>Actinomycetota</taxon>
        <taxon>Acidimicrobiia</taxon>
        <taxon>Acidimicrobiales</taxon>
        <taxon>Acidimicrobiaceae</taxon>
        <taxon>Ferrithrix</taxon>
    </lineage>
</organism>
<dbReference type="PANTHER" id="PTHR30258">
    <property type="entry name" value="TYPE II SECRETION SYSTEM PROTEIN GSPE-RELATED"/>
    <property type="match status" value="1"/>
</dbReference>
<evidence type="ECO:0000256" key="3">
    <source>
        <dbReference type="ARBA" id="ARBA00022840"/>
    </source>
</evidence>
<dbReference type="Pfam" id="PF00437">
    <property type="entry name" value="T2SSE"/>
    <property type="match status" value="1"/>
</dbReference>
<dbReference type="SUPFAM" id="SSF160246">
    <property type="entry name" value="EspE N-terminal domain-like"/>
    <property type="match status" value="1"/>
</dbReference>
<protein>
    <submittedName>
        <fullName evidence="5">Type IV pilus assembly protein PilB</fullName>
    </submittedName>
</protein>
<dbReference type="GO" id="GO:0005524">
    <property type="term" value="F:ATP binding"/>
    <property type="evidence" value="ECO:0007669"/>
    <property type="project" value="UniProtKB-KW"/>
</dbReference>
<dbReference type="CDD" id="cd01129">
    <property type="entry name" value="PulE-GspE-like"/>
    <property type="match status" value="1"/>
</dbReference>
<evidence type="ECO:0000256" key="1">
    <source>
        <dbReference type="ARBA" id="ARBA00006611"/>
    </source>
</evidence>
<dbReference type="AlphaFoldDB" id="A0A1M4SHL4"/>
<dbReference type="Gene3D" id="3.30.300.160">
    <property type="entry name" value="Type II secretion system, protein E, N-terminal domain"/>
    <property type="match status" value="1"/>
</dbReference>
<dbReference type="InterPro" id="IPR001482">
    <property type="entry name" value="T2SS/T4SS_dom"/>
</dbReference>
<dbReference type="InterPro" id="IPR027417">
    <property type="entry name" value="P-loop_NTPase"/>
</dbReference>
<keyword evidence="2" id="KW-0547">Nucleotide-binding</keyword>
<evidence type="ECO:0000259" key="4">
    <source>
        <dbReference type="PROSITE" id="PS00662"/>
    </source>
</evidence>
<keyword evidence="6" id="KW-1185">Reference proteome</keyword>
<reference evidence="6" key="1">
    <citation type="submission" date="2016-11" db="EMBL/GenBank/DDBJ databases">
        <authorList>
            <person name="Varghese N."/>
            <person name="Submissions S."/>
        </authorList>
    </citation>
    <scope>NUCLEOTIDE SEQUENCE [LARGE SCALE GENOMIC DNA]</scope>
    <source>
        <strain evidence="6">DSM 19514</strain>
    </source>
</reference>
<evidence type="ECO:0000256" key="2">
    <source>
        <dbReference type="ARBA" id="ARBA00022741"/>
    </source>
</evidence>
<dbReference type="Gene3D" id="3.40.50.300">
    <property type="entry name" value="P-loop containing nucleotide triphosphate hydrolases"/>
    <property type="match status" value="1"/>
</dbReference>
<dbReference type="InterPro" id="IPR037257">
    <property type="entry name" value="T2SS_E_N_sf"/>
</dbReference>
<dbReference type="PROSITE" id="PS00662">
    <property type="entry name" value="T2SP_E"/>
    <property type="match status" value="1"/>
</dbReference>
<dbReference type="Proteomes" id="UP000184295">
    <property type="component" value="Unassembled WGS sequence"/>
</dbReference>
<dbReference type="SMART" id="SM00382">
    <property type="entry name" value="AAA"/>
    <property type="match status" value="1"/>
</dbReference>
<keyword evidence="3" id="KW-0067">ATP-binding</keyword>
<dbReference type="FunFam" id="3.30.450.90:FF:000001">
    <property type="entry name" value="Type II secretion system ATPase GspE"/>
    <property type="match status" value="1"/>
</dbReference>
<dbReference type="GO" id="GO:0005886">
    <property type="term" value="C:plasma membrane"/>
    <property type="evidence" value="ECO:0007669"/>
    <property type="project" value="TreeGrafter"/>
</dbReference>
<accession>A0A1M4SHL4</accession>
<dbReference type="FunFam" id="3.40.50.300:FF:000398">
    <property type="entry name" value="Type IV pilus assembly ATPase PilB"/>
    <property type="match status" value="1"/>
</dbReference>
<dbReference type="PANTHER" id="PTHR30258:SF1">
    <property type="entry name" value="PROTEIN TRANSPORT PROTEIN HOFB HOMOLOG"/>
    <property type="match status" value="1"/>
</dbReference>
<dbReference type="EMBL" id="FQUL01000002">
    <property type="protein sequence ID" value="SHE31487.1"/>
    <property type="molecule type" value="Genomic_DNA"/>
</dbReference>